<dbReference type="Gene3D" id="3.50.40.10">
    <property type="entry name" value="Phenylalanyl-trna Synthetase, Chain B, domain 3"/>
    <property type="match status" value="1"/>
</dbReference>
<dbReference type="InterPro" id="IPR020825">
    <property type="entry name" value="Phe-tRNA_synthase-like_B3/B4"/>
</dbReference>
<keyword evidence="3" id="KW-1185">Reference proteome</keyword>
<sequence>MQIDISELVAAFPDFRVAVVVASDLAIPAARPPGLAGIIAEREAMARDRWGGLELAQIPGVSVWRVAYKGFGIKRTSYRSSVERIVKNVLAGRSIPEINGFVDAYNAVSLSHVFPLGADDMARLTGDIAFRYARDGDSFVDMAASGEEAEGAEAAAPAGPVEDPPKPGEVVFADAAHVLCRRWNWRQDARSLVSPETRSALLTVQANGTGDLDAAVADVCDLFARFCGATTAVTIADRGRPQATVLGT</sequence>
<dbReference type="SMART" id="SM00873">
    <property type="entry name" value="B3_4"/>
    <property type="match status" value="1"/>
</dbReference>
<organism evidence="2 3">
    <name type="scientific">Prosthecodimorpha hirschii</name>
    <dbReference type="NCBI Taxonomy" id="665126"/>
    <lineage>
        <taxon>Bacteria</taxon>
        <taxon>Pseudomonadati</taxon>
        <taxon>Pseudomonadota</taxon>
        <taxon>Alphaproteobacteria</taxon>
        <taxon>Hyphomicrobiales</taxon>
        <taxon>Ancalomicrobiaceae</taxon>
        <taxon>Prosthecodimorpha</taxon>
    </lineage>
</organism>
<dbReference type="InterPro" id="IPR005146">
    <property type="entry name" value="B3/B4_tRNA-bd"/>
</dbReference>
<proteinExistence type="predicted"/>
<dbReference type="GO" id="GO:0003723">
    <property type="term" value="F:RNA binding"/>
    <property type="evidence" value="ECO:0007669"/>
    <property type="project" value="InterPro"/>
</dbReference>
<dbReference type="PANTHER" id="PTHR39209">
    <property type="match status" value="1"/>
</dbReference>
<dbReference type="Pfam" id="PF03483">
    <property type="entry name" value="B3_4"/>
    <property type="match status" value="1"/>
</dbReference>
<accession>A0A0P6W1M3</accession>
<name>A0A0P6W1M3_9HYPH</name>
<protein>
    <recommendedName>
        <fullName evidence="1">B3/B4 tRNA-binding domain-containing protein</fullName>
    </recommendedName>
</protein>
<dbReference type="EMBL" id="LJYW01000001">
    <property type="protein sequence ID" value="KPL51699.1"/>
    <property type="molecule type" value="Genomic_DNA"/>
</dbReference>
<evidence type="ECO:0000259" key="1">
    <source>
        <dbReference type="SMART" id="SM00873"/>
    </source>
</evidence>
<comment type="caution">
    <text evidence="2">The sequence shown here is derived from an EMBL/GenBank/DDBJ whole genome shotgun (WGS) entry which is preliminary data.</text>
</comment>
<gene>
    <name evidence="2" type="ORF">ABB55_05200</name>
</gene>
<reference evidence="2 3" key="1">
    <citation type="submission" date="2015-09" db="EMBL/GenBank/DDBJ databases">
        <authorList>
            <person name="Jackson K.R."/>
            <person name="Lunt B.L."/>
            <person name="Fisher J.N.B."/>
            <person name="Gardner A.V."/>
            <person name="Bailey M.E."/>
            <person name="Deus L.M."/>
            <person name="Earl A.S."/>
            <person name="Gibby P.D."/>
            <person name="Hartmann K.A."/>
            <person name="Liu J.E."/>
            <person name="Manci A.M."/>
            <person name="Nielsen D.A."/>
            <person name="Solomon M.B."/>
            <person name="Breakwell D.P."/>
            <person name="Burnett S.H."/>
            <person name="Grose J.H."/>
        </authorList>
    </citation>
    <scope>NUCLEOTIDE SEQUENCE [LARGE SCALE GENOMIC DNA]</scope>
    <source>
        <strain evidence="2 3">16</strain>
    </source>
</reference>
<reference evidence="2 3" key="2">
    <citation type="submission" date="2015-10" db="EMBL/GenBank/DDBJ databases">
        <title>Draft Genome Sequence of Prosthecomicrobium hirschii ATCC 27832.</title>
        <authorList>
            <person name="Daniel J."/>
            <person name="Givan S.A."/>
            <person name="Brun Y.V."/>
            <person name="Brown P.J."/>
        </authorList>
    </citation>
    <scope>NUCLEOTIDE SEQUENCE [LARGE SCALE GENOMIC DNA]</scope>
    <source>
        <strain evidence="2 3">16</strain>
    </source>
</reference>
<dbReference type="GO" id="GO:0004826">
    <property type="term" value="F:phenylalanine-tRNA ligase activity"/>
    <property type="evidence" value="ECO:0007669"/>
    <property type="project" value="InterPro"/>
</dbReference>
<dbReference type="AlphaFoldDB" id="A0A0P6W1M3"/>
<evidence type="ECO:0000313" key="3">
    <source>
        <dbReference type="Proteomes" id="UP000048984"/>
    </source>
</evidence>
<dbReference type="Proteomes" id="UP000048984">
    <property type="component" value="Unassembled WGS sequence"/>
</dbReference>
<dbReference type="SUPFAM" id="SSF56037">
    <property type="entry name" value="PheT/TilS domain"/>
    <property type="match status" value="1"/>
</dbReference>
<dbReference type="PANTHER" id="PTHR39209:SF2">
    <property type="entry name" value="CYTOPLASMIC PROTEIN"/>
    <property type="match status" value="1"/>
</dbReference>
<evidence type="ECO:0000313" key="2">
    <source>
        <dbReference type="EMBL" id="KPL51699.1"/>
    </source>
</evidence>
<dbReference type="RefSeq" id="WP_054357862.1">
    <property type="nucleotide sequence ID" value="NZ_LJYW01000001.1"/>
</dbReference>
<dbReference type="STRING" id="665126.ABB55_05200"/>
<feature type="domain" description="B3/B4 tRNA-binding" evidence="1">
    <location>
        <begin position="62"/>
        <end position="228"/>
    </location>
</feature>